<accession>A0A1B7I4K2</accession>
<organism evidence="1 2">
    <name type="scientific">Buttiauxella gaviniae ATCC 51604</name>
    <dbReference type="NCBI Taxonomy" id="1354253"/>
    <lineage>
        <taxon>Bacteria</taxon>
        <taxon>Pseudomonadati</taxon>
        <taxon>Pseudomonadota</taxon>
        <taxon>Gammaproteobacteria</taxon>
        <taxon>Enterobacterales</taxon>
        <taxon>Enterobacteriaceae</taxon>
        <taxon>Buttiauxella</taxon>
    </lineage>
</organism>
<sequence length="177" mass="20837">MPDFTKLKLPFWMDKGELAKLLSGCKKFWQWLYDWLLWPSKQFDPLTCPEAILNLLAWERDITRFSSEPLDLFRKRVAYAWINARDAGSVEGFIEIFHRLGIGYVELQERQQGKDWDVITIRVSDGQIAANGALLREIIRQYGRTCRRYEYEVITINELDVRAGWFTGDYVVYTASK</sequence>
<dbReference type="InterPro" id="IPR006521">
    <property type="entry name" value="Tail_protein_I"/>
</dbReference>
<dbReference type="EMBL" id="LXEP01000006">
    <property type="protein sequence ID" value="OAT23272.1"/>
    <property type="molecule type" value="Genomic_DNA"/>
</dbReference>
<proteinExistence type="predicted"/>
<dbReference type="Pfam" id="PF09684">
    <property type="entry name" value="Tail_P2_I"/>
    <property type="match status" value="1"/>
</dbReference>
<dbReference type="AlphaFoldDB" id="A0A1B7I4K2"/>
<name>A0A1B7I4K2_9ENTR</name>
<gene>
    <name evidence="1" type="ORF">M977_00747</name>
</gene>
<comment type="caution">
    <text evidence="1">The sequence shown here is derived from an EMBL/GenBank/DDBJ whole genome shotgun (WGS) entry which is preliminary data.</text>
</comment>
<dbReference type="Proteomes" id="UP000078504">
    <property type="component" value="Unassembled WGS sequence"/>
</dbReference>
<dbReference type="PATRIC" id="fig|1354253.4.peg.769"/>
<dbReference type="RefSeq" id="WP_064512289.1">
    <property type="nucleotide sequence ID" value="NZ_LXEP01000006.1"/>
</dbReference>
<protein>
    <submittedName>
        <fullName evidence="1">Phage protein</fullName>
    </submittedName>
</protein>
<evidence type="ECO:0000313" key="1">
    <source>
        <dbReference type="EMBL" id="OAT23272.1"/>
    </source>
</evidence>
<evidence type="ECO:0000313" key="2">
    <source>
        <dbReference type="Proteomes" id="UP000078504"/>
    </source>
</evidence>
<reference evidence="1 2" key="1">
    <citation type="submission" date="2016-04" db="EMBL/GenBank/DDBJ databases">
        <title>ATOL: Assembling a taxonomically balanced genome-scale reconstruction of the evolutionary history of the Enterobacteriaceae.</title>
        <authorList>
            <person name="Plunkett G.III."/>
            <person name="Neeno-Eckwall E.C."/>
            <person name="Glasner J.D."/>
            <person name="Perna N.T."/>
        </authorList>
    </citation>
    <scope>NUCLEOTIDE SEQUENCE [LARGE SCALE GENOMIC DNA]</scope>
    <source>
        <strain evidence="1 2">ATCC 51604</strain>
    </source>
</reference>